<gene>
    <name evidence="1" type="ORF">F8B43_3428</name>
</gene>
<dbReference type="AlphaFoldDB" id="A0A833J3N1"/>
<reference evidence="1 2" key="1">
    <citation type="submission" date="2019-10" db="EMBL/GenBank/DDBJ databases">
        <title>Draft Genome Sequence of the Caffeine Degrading Methylotroph Methylorubrum populi PINKEL.</title>
        <authorList>
            <person name="Dawson S.C."/>
            <person name="Zhang X."/>
            <person name="Wright M.E."/>
            <person name="Sharma G."/>
            <person name="Langner J.T."/>
            <person name="Ditty J.L."/>
            <person name="Subuyuj G.A."/>
        </authorList>
    </citation>
    <scope>NUCLEOTIDE SEQUENCE [LARGE SCALE GENOMIC DNA]</scope>
    <source>
        <strain evidence="1 2">Pinkel</strain>
    </source>
</reference>
<evidence type="ECO:0000313" key="2">
    <source>
        <dbReference type="Proteomes" id="UP000469949"/>
    </source>
</evidence>
<organism evidence="1 2">
    <name type="scientific">Methylorubrum populi</name>
    <dbReference type="NCBI Taxonomy" id="223967"/>
    <lineage>
        <taxon>Bacteria</taxon>
        <taxon>Pseudomonadati</taxon>
        <taxon>Pseudomonadota</taxon>
        <taxon>Alphaproteobacteria</taxon>
        <taxon>Hyphomicrobiales</taxon>
        <taxon>Methylobacteriaceae</taxon>
        <taxon>Methylorubrum</taxon>
    </lineage>
</organism>
<name>A0A833J3N1_9HYPH</name>
<dbReference type="Proteomes" id="UP000469949">
    <property type="component" value="Unassembled WGS sequence"/>
</dbReference>
<accession>A0A833J3N1</accession>
<dbReference type="EMBL" id="WEKV01000013">
    <property type="protein sequence ID" value="KAB7784073.1"/>
    <property type="molecule type" value="Genomic_DNA"/>
</dbReference>
<comment type="caution">
    <text evidence="1">The sequence shown here is derived from an EMBL/GenBank/DDBJ whole genome shotgun (WGS) entry which is preliminary data.</text>
</comment>
<proteinExistence type="predicted"/>
<dbReference type="RefSeq" id="WP_017482505.1">
    <property type="nucleotide sequence ID" value="NZ_WEKV01000013.1"/>
</dbReference>
<evidence type="ECO:0000313" key="1">
    <source>
        <dbReference type="EMBL" id="KAB7784073.1"/>
    </source>
</evidence>
<protein>
    <submittedName>
        <fullName evidence="1">Uncharacterized protein</fullName>
    </submittedName>
</protein>
<sequence>MAMTTAAAAAAVLVGWMGFRSSADRPLSAAEQMARALAFNQAVPLVLAAVPASQRPAALQGMKLPANQQAELEQQQAELVHLTLWDDMAEDGDVVTIDCDGFRQSVTLKHAPVTIAIPRPRTGLMSLTGVFDGGGGITVAVSSGAGRVPLPWLSVGQSVGVPVR</sequence>